<dbReference type="GO" id="GO:0005736">
    <property type="term" value="C:RNA polymerase I complex"/>
    <property type="evidence" value="ECO:0000318"/>
    <property type="project" value="GO_Central"/>
</dbReference>
<dbReference type="Pfam" id="PF17875">
    <property type="entry name" value="RPA43_OB"/>
    <property type="match status" value="1"/>
</dbReference>
<evidence type="ECO:0000313" key="7">
    <source>
        <dbReference type="EMBL" id="EFJ34690.1"/>
    </source>
</evidence>
<keyword evidence="4" id="KW-0539">Nucleus</keyword>
<dbReference type="InterPro" id="IPR041178">
    <property type="entry name" value="RPA43_OB"/>
</dbReference>
<protein>
    <recommendedName>
        <fullName evidence="6">RPA43 OB domain-containing protein</fullName>
    </recommendedName>
</protein>
<organism evidence="8">
    <name type="scientific">Selaginella moellendorffii</name>
    <name type="common">Spikemoss</name>
    <dbReference type="NCBI Taxonomy" id="88036"/>
    <lineage>
        <taxon>Eukaryota</taxon>
        <taxon>Viridiplantae</taxon>
        <taxon>Streptophyta</taxon>
        <taxon>Embryophyta</taxon>
        <taxon>Tracheophyta</taxon>
        <taxon>Lycopodiopsida</taxon>
        <taxon>Selaginellales</taxon>
        <taxon>Selaginellaceae</taxon>
        <taxon>Selaginella</taxon>
    </lineage>
</organism>
<evidence type="ECO:0000259" key="6">
    <source>
        <dbReference type="Pfam" id="PF17875"/>
    </source>
</evidence>
<evidence type="ECO:0000256" key="2">
    <source>
        <dbReference type="ARBA" id="ARBA00022478"/>
    </source>
</evidence>
<keyword evidence="2" id="KW-0240">DNA-directed RNA polymerase</keyword>
<dbReference type="SUPFAM" id="SSF50249">
    <property type="entry name" value="Nucleic acid-binding proteins"/>
    <property type="match status" value="1"/>
</dbReference>
<gene>
    <name evidence="7" type="ORF">SELMODRAFT_405539</name>
</gene>
<dbReference type="Gene3D" id="3.30.1490.120">
    <property type="entry name" value="RNA polymerase Rpb7-like, N-terminal domain"/>
    <property type="match status" value="1"/>
</dbReference>
<dbReference type="FunCoup" id="D8QYX2">
    <property type="interactions" value="499"/>
</dbReference>
<dbReference type="InterPro" id="IPR036898">
    <property type="entry name" value="RNA_pol_Rpb7-like_N_sf"/>
</dbReference>
<dbReference type="InParanoid" id="D8QYX2"/>
<dbReference type="STRING" id="88036.D8QYX2"/>
<dbReference type="AlphaFoldDB" id="D8QYX2"/>
<dbReference type="Proteomes" id="UP000001514">
    <property type="component" value="Unassembled WGS sequence"/>
</dbReference>
<evidence type="ECO:0000256" key="4">
    <source>
        <dbReference type="ARBA" id="ARBA00023242"/>
    </source>
</evidence>
<sequence>MAVPVHCAVAGKEDDPDGVEWLRSVSARIRMYLHPKCASNLEASVREVLNSMLLKFDSSFDGVLLAYFRPEILKFGHKILPLLPYFTVRLKADLLLFSPKAGMLIEGKVNKVEKDYIGMLVLGLFNAAIGINDIRQDLFYDEVATEQTWISESDERHCIRVGSRVSFLVKSVQEEDEFIDIVGSLVPPETGALDWIACLEEDKEAQQEQQTPVSEKSRSKRKTEAESSSSKLKVEAEPR</sequence>
<dbReference type="InterPro" id="IPR012340">
    <property type="entry name" value="NA-bd_OB-fold"/>
</dbReference>
<dbReference type="PANTHER" id="PTHR12709">
    <property type="entry name" value="DNA-DIRECTED RNA POLYMERASE II, III"/>
    <property type="match status" value="1"/>
</dbReference>
<dbReference type="EMBL" id="GL377569">
    <property type="protein sequence ID" value="EFJ34690.1"/>
    <property type="molecule type" value="Genomic_DNA"/>
</dbReference>
<dbReference type="GO" id="GO:0006362">
    <property type="term" value="P:transcription elongation by RNA polymerase I"/>
    <property type="evidence" value="ECO:0000318"/>
    <property type="project" value="GO_Central"/>
</dbReference>
<proteinExistence type="predicted"/>
<evidence type="ECO:0000256" key="3">
    <source>
        <dbReference type="ARBA" id="ARBA00023163"/>
    </source>
</evidence>
<dbReference type="InterPro" id="IPR045113">
    <property type="entry name" value="Rpb7-like"/>
</dbReference>
<dbReference type="Gene3D" id="2.40.50.1060">
    <property type="match status" value="1"/>
</dbReference>
<keyword evidence="8" id="KW-1185">Reference proteome</keyword>
<dbReference type="HOGENOM" id="CLU_072920_1_0_1"/>
<dbReference type="KEGG" id="smo:SELMODRAFT_405539"/>
<evidence type="ECO:0000313" key="8">
    <source>
        <dbReference type="Proteomes" id="UP000001514"/>
    </source>
</evidence>
<evidence type="ECO:0000256" key="1">
    <source>
        <dbReference type="ARBA" id="ARBA00004123"/>
    </source>
</evidence>
<reference evidence="7 8" key="1">
    <citation type="journal article" date="2011" name="Science">
        <title>The Selaginella genome identifies genetic changes associated with the evolution of vascular plants.</title>
        <authorList>
            <person name="Banks J.A."/>
            <person name="Nishiyama T."/>
            <person name="Hasebe M."/>
            <person name="Bowman J.L."/>
            <person name="Gribskov M."/>
            <person name="dePamphilis C."/>
            <person name="Albert V.A."/>
            <person name="Aono N."/>
            <person name="Aoyama T."/>
            <person name="Ambrose B.A."/>
            <person name="Ashton N.W."/>
            <person name="Axtell M.J."/>
            <person name="Barker E."/>
            <person name="Barker M.S."/>
            <person name="Bennetzen J.L."/>
            <person name="Bonawitz N.D."/>
            <person name="Chapple C."/>
            <person name="Cheng C."/>
            <person name="Correa L.G."/>
            <person name="Dacre M."/>
            <person name="DeBarry J."/>
            <person name="Dreyer I."/>
            <person name="Elias M."/>
            <person name="Engstrom E.M."/>
            <person name="Estelle M."/>
            <person name="Feng L."/>
            <person name="Finet C."/>
            <person name="Floyd S.K."/>
            <person name="Frommer W.B."/>
            <person name="Fujita T."/>
            <person name="Gramzow L."/>
            <person name="Gutensohn M."/>
            <person name="Harholt J."/>
            <person name="Hattori M."/>
            <person name="Heyl A."/>
            <person name="Hirai T."/>
            <person name="Hiwatashi Y."/>
            <person name="Ishikawa M."/>
            <person name="Iwata M."/>
            <person name="Karol K.G."/>
            <person name="Koehler B."/>
            <person name="Kolukisaoglu U."/>
            <person name="Kubo M."/>
            <person name="Kurata T."/>
            <person name="Lalonde S."/>
            <person name="Li K."/>
            <person name="Li Y."/>
            <person name="Litt A."/>
            <person name="Lyons E."/>
            <person name="Manning G."/>
            <person name="Maruyama T."/>
            <person name="Michael T.P."/>
            <person name="Mikami K."/>
            <person name="Miyazaki S."/>
            <person name="Morinaga S."/>
            <person name="Murata T."/>
            <person name="Mueller-Roeber B."/>
            <person name="Nelson D.R."/>
            <person name="Obara M."/>
            <person name="Oguri Y."/>
            <person name="Olmstead R.G."/>
            <person name="Onodera N."/>
            <person name="Petersen B.L."/>
            <person name="Pils B."/>
            <person name="Prigge M."/>
            <person name="Rensing S.A."/>
            <person name="Riano-Pachon D.M."/>
            <person name="Roberts A.W."/>
            <person name="Sato Y."/>
            <person name="Scheller H.V."/>
            <person name="Schulz B."/>
            <person name="Schulz C."/>
            <person name="Shakirov E.V."/>
            <person name="Shibagaki N."/>
            <person name="Shinohara N."/>
            <person name="Shippen D.E."/>
            <person name="Soerensen I."/>
            <person name="Sotooka R."/>
            <person name="Sugimoto N."/>
            <person name="Sugita M."/>
            <person name="Sumikawa N."/>
            <person name="Tanurdzic M."/>
            <person name="Theissen G."/>
            <person name="Ulvskov P."/>
            <person name="Wakazuki S."/>
            <person name="Weng J.K."/>
            <person name="Willats W.W."/>
            <person name="Wipf D."/>
            <person name="Wolf P.G."/>
            <person name="Yang L."/>
            <person name="Zimmer A.D."/>
            <person name="Zhu Q."/>
            <person name="Mitros T."/>
            <person name="Hellsten U."/>
            <person name="Loque D."/>
            <person name="Otillar R."/>
            <person name="Salamov A."/>
            <person name="Schmutz J."/>
            <person name="Shapiro H."/>
            <person name="Lindquist E."/>
            <person name="Lucas S."/>
            <person name="Rokhsar D."/>
            <person name="Grigoriev I.V."/>
        </authorList>
    </citation>
    <scope>NUCLEOTIDE SEQUENCE [LARGE SCALE GENOMIC DNA]</scope>
</reference>
<dbReference type="PANTHER" id="PTHR12709:SF5">
    <property type="entry name" value="DNA-DIRECTED RNA POLYMERASE I SUBUNIT RPA43"/>
    <property type="match status" value="1"/>
</dbReference>
<comment type="subcellular location">
    <subcellularLocation>
        <location evidence="1">Nucleus</location>
    </subcellularLocation>
</comment>
<feature type="region of interest" description="Disordered" evidence="5">
    <location>
        <begin position="203"/>
        <end position="239"/>
    </location>
</feature>
<dbReference type="OMA" id="HTGSIHW"/>
<evidence type="ECO:0000256" key="5">
    <source>
        <dbReference type="SAM" id="MobiDB-lite"/>
    </source>
</evidence>
<dbReference type="Gramene" id="EFJ34690">
    <property type="protein sequence ID" value="EFJ34690"/>
    <property type="gene ID" value="SELMODRAFT_405539"/>
</dbReference>
<dbReference type="eggNOG" id="KOG4134">
    <property type="taxonomic scope" value="Eukaryota"/>
</dbReference>
<accession>D8QYX2</accession>
<feature type="domain" description="RPA43 OB" evidence="6">
    <location>
        <begin position="99"/>
        <end position="225"/>
    </location>
</feature>
<keyword evidence="3" id="KW-0804">Transcription</keyword>
<dbReference type="GO" id="GO:0006352">
    <property type="term" value="P:DNA-templated transcription initiation"/>
    <property type="evidence" value="ECO:0007669"/>
    <property type="project" value="InterPro"/>
</dbReference>
<name>D8QYX2_SELML</name>